<sequence length="77" mass="8785">MPFDKRKRHSSDNTIAHVAVRARRSISSSLRCESLLAIAIISLLAFATIPFLQQLWRFYSHFISLLANLFGNKSFTC</sequence>
<keyword evidence="1" id="KW-0472">Membrane</keyword>
<evidence type="ECO:0000313" key="2">
    <source>
        <dbReference type="Proteomes" id="UP000887564"/>
    </source>
</evidence>
<dbReference type="AlphaFoldDB" id="A0A914RRP1"/>
<organism evidence="2 3">
    <name type="scientific">Parascaris equorum</name>
    <name type="common">Equine roundworm</name>
    <dbReference type="NCBI Taxonomy" id="6256"/>
    <lineage>
        <taxon>Eukaryota</taxon>
        <taxon>Metazoa</taxon>
        <taxon>Ecdysozoa</taxon>
        <taxon>Nematoda</taxon>
        <taxon>Chromadorea</taxon>
        <taxon>Rhabditida</taxon>
        <taxon>Spirurina</taxon>
        <taxon>Ascaridomorpha</taxon>
        <taxon>Ascaridoidea</taxon>
        <taxon>Ascarididae</taxon>
        <taxon>Parascaris</taxon>
    </lineage>
</organism>
<dbReference type="Proteomes" id="UP000887564">
    <property type="component" value="Unplaced"/>
</dbReference>
<reference evidence="3" key="1">
    <citation type="submission" date="2022-11" db="UniProtKB">
        <authorList>
            <consortium name="WormBaseParasite"/>
        </authorList>
    </citation>
    <scope>IDENTIFICATION</scope>
</reference>
<proteinExistence type="predicted"/>
<keyword evidence="1" id="KW-1133">Transmembrane helix</keyword>
<feature type="transmembrane region" description="Helical" evidence="1">
    <location>
        <begin position="34"/>
        <end position="52"/>
    </location>
</feature>
<protein>
    <submittedName>
        <fullName evidence="3">Uncharacterized protein</fullName>
    </submittedName>
</protein>
<keyword evidence="1" id="KW-0812">Transmembrane</keyword>
<evidence type="ECO:0000256" key="1">
    <source>
        <dbReference type="SAM" id="Phobius"/>
    </source>
</evidence>
<accession>A0A914RRP1</accession>
<name>A0A914RRP1_PAREQ</name>
<dbReference type="WBParaSite" id="PEQ_0000917001-mRNA-1">
    <property type="protein sequence ID" value="PEQ_0000917001-mRNA-1"/>
    <property type="gene ID" value="PEQ_0000917001"/>
</dbReference>
<evidence type="ECO:0000313" key="3">
    <source>
        <dbReference type="WBParaSite" id="PEQ_0000917001-mRNA-1"/>
    </source>
</evidence>
<keyword evidence="2" id="KW-1185">Reference proteome</keyword>